<dbReference type="PANTHER" id="PTHR43364:SF6">
    <property type="entry name" value="OXIDOREDUCTASE-RELATED"/>
    <property type="match status" value="1"/>
</dbReference>
<dbReference type="InterPro" id="IPR050523">
    <property type="entry name" value="AKR_Detox_Biosynth"/>
</dbReference>
<accession>A0A2W5S1D6</accession>
<dbReference type="CDD" id="cd19081">
    <property type="entry name" value="AKR_AKR9C1"/>
    <property type="match status" value="1"/>
</dbReference>
<dbReference type="Pfam" id="PF00248">
    <property type="entry name" value="Aldo_ket_red"/>
    <property type="match status" value="1"/>
</dbReference>
<dbReference type="AlphaFoldDB" id="A0A2W5S1D6"/>
<organism evidence="3 4">
    <name type="scientific">Cereibacter sphaeroides</name>
    <name type="common">Rhodobacter sphaeroides</name>
    <dbReference type="NCBI Taxonomy" id="1063"/>
    <lineage>
        <taxon>Bacteria</taxon>
        <taxon>Pseudomonadati</taxon>
        <taxon>Pseudomonadota</taxon>
        <taxon>Alphaproteobacteria</taxon>
        <taxon>Rhodobacterales</taxon>
        <taxon>Paracoccaceae</taxon>
        <taxon>Cereibacter</taxon>
    </lineage>
</organism>
<reference evidence="3 4" key="1">
    <citation type="submission" date="2017-08" db="EMBL/GenBank/DDBJ databases">
        <title>Infants hospitalized years apart are colonized by the same room-sourced microbial strains.</title>
        <authorList>
            <person name="Brooks B."/>
            <person name="Olm M.R."/>
            <person name="Firek B.A."/>
            <person name="Baker R."/>
            <person name="Thomas B.C."/>
            <person name="Morowitz M.J."/>
            <person name="Banfield J.F."/>
        </authorList>
    </citation>
    <scope>NUCLEOTIDE SEQUENCE [LARGE SCALE GENOMIC DNA]</scope>
    <source>
        <strain evidence="3">S2_003_000_R2_11</strain>
    </source>
</reference>
<dbReference type="EMBL" id="QFQS01000007">
    <property type="protein sequence ID" value="PZQ95459.1"/>
    <property type="molecule type" value="Genomic_DNA"/>
</dbReference>
<evidence type="ECO:0000313" key="3">
    <source>
        <dbReference type="EMBL" id="PZQ95459.1"/>
    </source>
</evidence>
<dbReference type="InterPro" id="IPR036812">
    <property type="entry name" value="NAD(P)_OxRdtase_dom_sf"/>
</dbReference>
<dbReference type="Proteomes" id="UP000248975">
    <property type="component" value="Unassembled WGS sequence"/>
</dbReference>
<dbReference type="PRINTS" id="PR00069">
    <property type="entry name" value="ALDKETRDTASE"/>
</dbReference>
<evidence type="ECO:0000313" key="4">
    <source>
        <dbReference type="Proteomes" id="UP000248975"/>
    </source>
</evidence>
<gene>
    <name evidence="3" type="ORF">DI533_19275</name>
</gene>
<dbReference type="GO" id="GO:0016491">
    <property type="term" value="F:oxidoreductase activity"/>
    <property type="evidence" value="ECO:0007669"/>
    <property type="project" value="UniProtKB-KW"/>
</dbReference>
<dbReference type="GO" id="GO:0005829">
    <property type="term" value="C:cytosol"/>
    <property type="evidence" value="ECO:0007669"/>
    <property type="project" value="TreeGrafter"/>
</dbReference>
<protein>
    <submittedName>
        <fullName evidence="3">Alcohol dehydrogenase</fullName>
    </submittedName>
</protein>
<dbReference type="PANTHER" id="PTHR43364">
    <property type="entry name" value="NADH-SPECIFIC METHYLGLYOXAL REDUCTASE-RELATED"/>
    <property type="match status" value="1"/>
</dbReference>
<proteinExistence type="predicted"/>
<dbReference type="Gene3D" id="3.20.20.100">
    <property type="entry name" value="NADP-dependent oxidoreductase domain"/>
    <property type="match status" value="1"/>
</dbReference>
<evidence type="ECO:0000256" key="1">
    <source>
        <dbReference type="ARBA" id="ARBA00023002"/>
    </source>
</evidence>
<feature type="domain" description="NADP-dependent oxidoreductase" evidence="2">
    <location>
        <begin position="17"/>
        <end position="312"/>
    </location>
</feature>
<keyword evidence="1" id="KW-0560">Oxidoreductase</keyword>
<dbReference type="InterPro" id="IPR023210">
    <property type="entry name" value="NADP_OxRdtase_dom"/>
</dbReference>
<dbReference type="FunFam" id="3.20.20.100:FF:000004">
    <property type="entry name" value="Oxidoreductase, aldo/keto reductase"/>
    <property type="match status" value="1"/>
</dbReference>
<evidence type="ECO:0000259" key="2">
    <source>
        <dbReference type="Pfam" id="PF00248"/>
    </source>
</evidence>
<dbReference type="SUPFAM" id="SSF51430">
    <property type="entry name" value="NAD(P)-linked oxidoreductase"/>
    <property type="match status" value="1"/>
</dbReference>
<comment type="caution">
    <text evidence="3">The sequence shown here is derived from an EMBL/GenBank/DDBJ whole genome shotgun (WGS) entry which is preliminary data.</text>
</comment>
<dbReference type="InterPro" id="IPR020471">
    <property type="entry name" value="AKR"/>
</dbReference>
<name>A0A2W5S1D6_CERSP</name>
<sequence length="314" mass="34266">MTKRALGQSGISIEPFVLGTNVFGWTADEATSFAVMDAFTAEGFSAIDTADVYSRWVPGNDSESERIIGRWMKARGNRDKIVLMTKVGSDMGQGRTDLRASWIEKAVEDSLRRLQTDFIDLYQTHWPDPQTPEEETLGAYDKLIKAGKVRAIGASNYDEKLLTHALDLSREKGLPRYQAVQNEYNLYAREKYEGPVQEIVLREGMAAIPYYSLASGFLTGKYRSKADLSKSQRGEDVAAYLDARGMRILAALDQVSASVGAAPAEVALAWINAQPGIVGPLASATSVAQLESLARGARLHLSADQIALLTKAGN</sequence>